<comment type="caution">
    <text evidence="3">The sequence shown here is derived from an EMBL/GenBank/DDBJ whole genome shotgun (WGS) entry which is preliminary data.</text>
</comment>
<keyword evidence="4" id="KW-1185">Reference proteome</keyword>
<dbReference type="PANTHER" id="PTHR34072">
    <property type="entry name" value="ENZYMATIC POLYPROTEIN-RELATED"/>
    <property type="match status" value="1"/>
</dbReference>
<dbReference type="SUPFAM" id="SSF56672">
    <property type="entry name" value="DNA/RNA polymerases"/>
    <property type="match status" value="1"/>
</dbReference>
<evidence type="ECO:0000259" key="2">
    <source>
        <dbReference type="Pfam" id="PF17919"/>
    </source>
</evidence>
<dbReference type="Proteomes" id="UP000424527">
    <property type="component" value="Unassembled WGS sequence"/>
</dbReference>
<evidence type="ECO:0000313" key="4">
    <source>
        <dbReference type="Proteomes" id="UP000424527"/>
    </source>
</evidence>
<dbReference type="EMBL" id="REGW02000013">
    <property type="protein sequence ID" value="KAE8287538.1"/>
    <property type="molecule type" value="Genomic_DNA"/>
</dbReference>
<organism evidence="3 4">
    <name type="scientific">Larimichthys crocea</name>
    <name type="common">Large yellow croaker</name>
    <name type="synonym">Pseudosciaena crocea</name>
    <dbReference type="NCBI Taxonomy" id="215358"/>
    <lineage>
        <taxon>Eukaryota</taxon>
        <taxon>Metazoa</taxon>
        <taxon>Chordata</taxon>
        <taxon>Craniata</taxon>
        <taxon>Vertebrata</taxon>
        <taxon>Euteleostomi</taxon>
        <taxon>Actinopterygii</taxon>
        <taxon>Neopterygii</taxon>
        <taxon>Teleostei</taxon>
        <taxon>Neoteleostei</taxon>
        <taxon>Acanthomorphata</taxon>
        <taxon>Eupercaria</taxon>
        <taxon>Sciaenidae</taxon>
        <taxon>Larimichthys</taxon>
    </lineage>
</organism>
<reference evidence="3 4" key="1">
    <citation type="submission" date="2019-07" db="EMBL/GenBank/DDBJ databases">
        <title>Chromosome genome assembly for large yellow croaker.</title>
        <authorList>
            <person name="Xiao S."/>
        </authorList>
    </citation>
    <scope>NUCLEOTIDE SEQUENCE [LARGE SCALE GENOMIC DNA]</scope>
    <source>
        <strain evidence="3">JMULYC20181020</strain>
        <tissue evidence="3">Muscle</tissue>
    </source>
</reference>
<evidence type="ECO:0000313" key="3">
    <source>
        <dbReference type="EMBL" id="KAE8287538.1"/>
    </source>
</evidence>
<feature type="compositionally biased region" description="Polar residues" evidence="1">
    <location>
        <begin position="67"/>
        <end position="79"/>
    </location>
</feature>
<evidence type="ECO:0000256" key="1">
    <source>
        <dbReference type="SAM" id="MobiDB-lite"/>
    </source>
</evidence>
<protein>
    <submittedName>
        <fullName evidence="3">Septin-7 CDC10 protein-like protein</fullName>
    </submittedName>
</protein>
<feature type="region of interest" description="Disordered" evidence="1">
    <location>
        <begin position="16"/>
        <end position="86"/>
    </location>
</feature>
<proteinExistence type="predicted"/>
<dbReference type="InterPro" id="IPR043502">
    <property type="entry name" value="DNA/RNA_pol_sf"/>
</dbReference>
<sequence>MSSRRFTCEEALSQILNWDSDAEEDISETEDLSETEDNVIDDPDCQFSYDEEDSEDESAVVSPSDENQGMQQSSSTEGTWASKDAGDAGYKWRASQECQQFKKQIMKEIQEHKIKIYEFPETDDEEEMKMVRKIKDRLLGDVTIHRDTIKNRKFIKGYSSIVKPLNDLTSGYPPPGKDSKSKERSRQYYHPKEPFLSCWTPACQQAFEMIIDKLTTSPILAFANPALPYILHTDASSTGLGPALYQEQEGQLCVIAYASRGLSLNPINLSLSFKCQIK</sequence>
<feature type="domain" description="Reverse transcriptase/retrotransposon-derived protein RNase H-like" evidence="2">
    <location>
        <begin position="199"/>
        <end position="263"/>
    </location>
</feature>
<dbReference type="InterPro" id="IPR043128">
    <property type="entry name" value="Rev_trsase/Diguanyl_cyclase"/>
</dbReference>
<dbReference type="Gene3D" id="3.30.70.270">
    <property type="match status" value="1"/>
</dbReference>
<name>A0A6G0I7M7_LARCR</name>
<gene>
    <name evidence="3" type="ORF">D5F01_LYC13583</name>
</gene>
<accession>A0A6G0I7M7</accession>
<dbReference type="Pfam" id="PF17919">
    <property type="entry name" value="RT_RNaseH_2"/>
    <property type="match status" value="1"/>
</dbReference>
<dbReference type="AlphaFoldDB" id="A0A6G0I7M7"/>
<dbReference type="InterPro" id="IPR041577">
    <property type="entry name" value="RT_RNaseH_2"/>
</dbReference>
<feature type="compositionally biased region" description="Acidic residues" evidence="1">
    <location>
        <begin position="20"/>
        <end position="58"/>
    </location>
</feature>
<dbReference type="PANTHER" id="PTHR34072:SF43">
    <property type="entry name" value="RIBONUCLEASE H"/>
    <property type="match status" value="1"/>
</dbReference>